<evidence type="ECO:0000313" key="9">
    <source>
        <dbReference type="Proteomes" id="UP000824219"/>
    </source>
</evidence>
<feature type="active site" evidence="5 6">
    <location>
        <position position="313"/>
    </location>
</feature>
<sequence length="376" mass="42395">MDGGEGEPVQSFILIPASSGRMTFYSVHTLRILLMAPQKNKRRKLNVAGSRDNPQSFQDQDFLALHQKCLNNKELFVDEKFPADRRAIGSGLLPLNQVGKVVWKRPSELVNNPSLIVDGESRFDFSQGELGNCWFLAAIGAITFQKDIMDQVIPANQSFDEDYAGIFHFRFYRNRKWVDVVIDDQLPTLKGQLIFVNCKTRNEFWPALLEKAYAKVCGSYAALNGGFISDGLHDFTGGVYKTFDLTCASDNLWDLMDQAVKRRAVIGCGTPPGPTPANTVLPNGIVQGHAYTITGVTKLKAQGKLVKLVRVLNPWGKGEWKGDWSDKSRLWNDVSKQDRDSWLEEKNNGEFWMSMEDFCRCYDELDICSIGLDFLD</sequence>
<dbReference type="AlphaFoldDB" id="A0A9D3PAH3"/>
<dbReference type="GO" id="GO:0005737">
    <property type="term" value="C:cytoplasm"/>
    <property type="evidence" value="ECO:0007669"/>
    <property type="project" value="TreeGrafter"/>
</dbReference>
<evidence type="ECO:0000256" key="6">
    <source>
        <dbReference type="PROSITE-ProRule" id="PRU00239"/>
    </source>
</evidence>
<dbReference type="EMBL" id="JAHKSW010000001">
    <property type="protein sequence ID" value="KAG7336464.1"/>
    <property type="molecule type" value="Genomic_DNA"/>
</dbReference>
<dbReference type="PRINTS" id="PR00704">
    <property type="entry name" value="CALPAIN"/>
</dbReference>
<dbReference type="FunFam" id="3.90.70.10:FF:000054">
    <property type="entry name" value="Calpain 14"/>
    <property type="match status" value="1"/>
</dbReference>
<evidence type="ECO:0000256" key="5">
    <source>
        <dbReference type="PIRSR" id="PIRSR622684-1"/>
    </source>
</evidence>
<dbReference type="Proteomes" id="UP000824219">
    <property type="component" value="Linkage Group LG01"/>
</dbReference>
<dbReference type="CDD" id="cd00044">
    <property type="entry name" value="CysPc"/>
    <property type="match status" value="1"/>
</dbReference>
<dbReference type="SUPFAM" id="SSF54001">
    <property type="entry name" value="Cysteine proteinases"/>
    <property type="match status" value="1"/>
</dbReference>
<keyword evidence="3 6" id="KW-0378">Hydrolase</keyword>
<evidence type="ECO:0000313" key="8">
    <source>
        <dbReference type="EMBL" id="KAG7336464.1"/>
    </source>
</evidence>
<reference evidence="8 9" key="1">
    <citation type="submission" date="2021-06" db="EMBL/GenBank/DDBJ databases">
        <title>Chromosome-level genome assembly of the red-tail catfish (Hemibagrus wyckioides).</title>
        <authorList>
            <person name="Shao F."/>
        </authorList>
    </citation>
    <scope>NUCLEOTIDE SEQUENCE [LARGE SCALE GENOMIC DNA]</scope>
    <source>
        <strain evidence="8">EC202008001</strain>
        <tissue evidence="8">Blood</tissue>
    </source>
</reference>
<comment type="similarity">
    <text evidence="1">Belongs to the peptidase C2 family.</text>
</comment>
<keyword evidence="9" id="KW-1185">Reference proteome</keyword>
<evidence type="ECO:0000256" key="2">
    <source>
        <dbReference type="ARBA" id="ARBA00022670"/>
    </source>
</evidence>
<proteinExistence type="inferred from homology"/>
<gene>
    <name evidence="8" type="ORF">KOW79_001157</name>
</gene>
<dbReference type="OrthoDB" id="424753at2759"/>
<accession>A0A9D3PAH3</accession>
<dbReference type="InterPro" id="IPR000169">
    <property type="entry name" value="Pept_cys_AS"/>
</dbReference>
<name>A0A9D3PAH3_9TELE</name>
<evidence type="ECO:0000256" key="1">
    <source>
        <dbReference type="ARBA" id="ARBA00007623"/>
    </source>
</evidence>
<evidence type="ECO:0000259" key="7">
    <source>
        <dbReference type="PROSITE" id="PS50203"/>
    </source>
</evidence>
<dbReference type="PANTHER" id="PTHR10183">
    <property type="entry name" value="CALPAIN"/>
    <property type="match status" value="1"/>
</dbReference>
<feature type="domain" description="Calpain catalytic" evidence="7">
    <location>
        <begin position="75"/>
        <end position="371"/>
    </location>
</feature>
<dbReference type="Pfam" id="PF00648">
    <property type="entry name" value="Peptidase_C2"/>
    <property type="match status" value="1"/>
</dbReference>
<dbReference type="PROSITE" id="PS50203">
    <property type="entry name" value="CALPAIN_CAT"/>
    <property type="match status" value="1"/>
</dbReference>
<dbReference type="Gene3D" id="3.90.70.10">
    <property type="entry name" value="Cysteine proteinases"/>
    <property type="match status" value="1"/>
</dbReference>
<protein>
    <recommendedName>
        <fullName evidence="7">Calpain catalytic domain-containing protein</fullName>
    </recommendedName>
</protein>
<comment type="caution">
    <text evidence="8">The sequence shown here is derived from an EMBL/GenBank/DDBJ whole genome shotgun (WGS) entry which is preliminary data.</text>
</comment>
<dbReference type="GO" id="GO:0006508">
    <property type="term" value="P:proteolysis"/>
    <property type="evidence" value="ECO:0007669"/>
    <property type="project" value="UniProtKB-KW"/>
</dbReference>
<feature type="active site" evidence="5 6">
    <location>
        <position position="289"/>
    </location>
</feature>
<dbReference type="PANTHER" id="PTHR10183:SF302">
    <property type="entry name" value="CALPAIN-14"/>
    <property type="match status" value="1"/>
</dbReference>
<dbReference type="InterPro" id="IPR022684">
    <property type="entry name" value="Calpain_cysteine_protease"/>
</dbReference>
<keyword evidence="4 6" id="KW-0788">Thiol protease</keyword>
<dbReference type="InterPro" id="IPR001300">
    <property type="entry name" value="Peptidase_C2_calpain_cat"/>
</dbReference>
<organism evidence="8 9">
    <name type="scientific">Hemibagrus wyckioides</name>
    <dbReference type="NCBI Taxonomy" id="337641"/>
    <lineage>
        <taxon>Eukaryota</taxon>
        <taxon>Metazoa</taxon>
        <taxon>Chordata</taxon>
        <taxon>Craniata</taxon>
        <taxon>Vertebrata</taxon>
        <taxon>Euteleostomi</taxon>
        <taxon>Actinopterygii</taxon>
        <taxon>Neopterygii</taxon>
        <taxon>Teleostei</taxon>
        <taxon>Ostariophysi</taxon>
        <taxon>Siluriformes</taxon>
        <taxon>Bagridae</taxon>
        <taxon>Hemibagrus</taxon>
    </lineage>
</organism>
<evidence type="ECO:0000256" key="3">
    <source>
        <dbReference type="ARBA" id="ARBA00022801"/>
    </source>
</evidence>
<dbReference type="PROSITE" id="PS00139">
    <property type="entry name" value="THIOL_PROTEASE_CYS"/>
    <property type="match status" value="1"/>
</dbReference>
<dbReference type="GO" id="GO:0004198">
    <property type="term" value="F:calcium-dependent cysteine-type endopeptidase activity"/>
    <property type="evidence" value="ECO:0007669"/>
    <property type="project" value="InterPro"/>
</dbReference>
<dbReference type="InterPro" id="IPR038765">
    <property type="entry name" value="Papain-like_cys_pep_sf"/>
</dbReference>
<dbReference type="SMART" id="SM00230">
    <property type="entry name" value="CysPc"/>
    <property type="match status" value="1"/>
</dbReference>
<evidence type="ECO:0000256" key="4">
    <source>
        <dbReference type="ARBA" id="ARBA00022807"/>
    </source>
</evidence>
<keyword evidence="2 6" id="KW-0645">Protease</keyword>
<feature type="active site" evidence="5 6">
    <location>
        <position position="133"/>
    </location>
</feature>